<name>A0A0D2N6V6_9CHLO</name>
<dbReference type="GeneID" id="25739227"/>
<sequence>MAGHSLHREIVASAASLKSCLRGLALALGASVPTASTVDAGAKAAGAASRAVGAAASLKKLLGGASGEQELLLPLDTSKRLVEVNLPDSLQQLLAASDPSAARWPLPRCAEAGAEAGPARSAAPLEHPLWQQVQLVVADTCECLSLLARVALRACARSDDPLGVILQICGPQPAAAAARYLGALRALEEGNGGHGAPTTAAARAAACMTAALLSPLGAMGATAGPDTELRAQLAGSCREAGLLGAACGALMAAAKPLAAGGGVDEETERTVEAAAGHLLSLCLFMSGVDTDFSGADHEMVVAQPAAGEAVGPEPGSEDGSGDGGAHWRHEDAPRFAEHWEAPAGGASSWEQPPLQHQRQGGLSAALGACRPALAPLS</sequence>
<dbReference type="EMBL" id="KK101242">
    <property type="protein sequence ID" value="KIZ01606.1"/>
    <property type="molecule type" value="Genomic_DNA"/>
</dbReference>
<accession>A0A0D2N6V6</accession>
<feature type="compositionally biased region" description="Basic and acidic residues" evidence="1">
    <location>
        <begin position="325"/>
        <end position="340"/>
    </location>
</feature>
<protein>
    <submittedName>
        <fullName evidence="2">Uncharacterized protein</fullName>
    </submittedName>
</protein>
<proteinExistence type="predicted"/>
<dbReference type="OrthoDB" id="553122at2759"/>
<dbReference type="KEGG" id="mng:MNEG_6351"/>
<feature type="region of interest" description="Disordered" evidence="1">
    <location>
        <begin position="305"/>
        <end position="362"/>
    </location>
</feature>
<organism evidence="2 3">
    <name type="scientific">Monoraphidium neglectum</name>
    <dbReference type="NCBI Taxonomy" id="145388"/>
    <lineage>
        <taxon>Eukaryota</taxon>
        <taxon>Viridiplantae</taxon>
        <taxon>Chlorophyta</taxon>
        <taxon>core chlorophytes</taxon>
        <taxon>Chlorophyceae</taxon>
        <taxon>CS clade</taxon>
        <taxon>Sphaeropleales</taxon>
        <taxon>Selenastraceae</taxon>
        <taxon>Monoraphidium</taxon>
    </lineage>
</organism>
<evidence type="ECO:0000313" key="3">
    <source>
        <dbReference type="Proteomes" id="UP000054498"/>
    </source>
</evidence>
<dbReference type="Proteomes" id="UP000054498">
    <property type="component" value="Unassembled WGS sequence"/>
</dbReference>
<dbReference type="AlphaFoldDB" id="A0A0D2N6V6"/>
<keyword evidence="3" id="KW-1185">Reference proteome</keyword>
<gene>
    <name evidence="2" type="ORF">MNEG_6351</name>
</gene>
<dbReference type="RefSeq" id="XP_013900625.1">
    <property type="nucleotide sequence ID" value="XM_014045171.1"/>
</dbReference>
<evidence type="ECO:0000313" key="2">
    <source>
        <dbReference type="EMBL" id="KIZ01606.1"/>
    </source>
</evidence>
<reference evidence="2 3" key="1">
    <citation type="journal article" date="2013" name="BMC Genomics">
        <title>Reconstruction of the lipid metabolism for the microalga Monoraphidium neglectum from its genome sequence reveals characteristics suitable for biofuel production.</title>
        <authorList>
            <person name="Bogen C."/>
            <person name="Al-Dilaimi A."/>
            <person name="Albersmeier A."/>
            <person name="Wichmann J."/>
            <person name="Grundmann M."/>
            <person name="Rupp O."/>
            <person name="Lauersen K.J."/>
            <person name="Blifernez-Klassen O."/>
            <person name="Kalinowski J."/>
            <person name="Goesmann A."/>
            <person name="Mussgnug J.H."/>
            <person name="Kruse O."/>
        </authorList>
    </citation>
    <scope>NUCLEOTIDE SEQUENCE [LARGE SCALE GENOMIC DNA]</scope>
    <source>
        <strain evidence="2 3">SAG 48.87</strain>
    </source>
</reference>
<evidence type="ECO:0000256" key="1">
    <source>
        <dbReference type="SAM" id="MobiDB-lite"/>
    </source>
</evidence>
<feature type="compositionally biased region" description="Polar residues" evidence="1">
    <location>
        <begin position="348"/>
        <end position="360"/>
    </location>
</feature>
<feature type="non-terminal residue" evidence="2">
    <location>
        <position position="377"/>
    </location>
</feature>